<evidence type="ECO:0000313" key="3">
    <source>
        <dbReference type="RefSeq" id="XP_011495068.1"/>
    </source>
</evidence>
<feature type="transmembrane region" description="Helical" evidence="1">
    <location>
        <begin position="255"/>
        <end position="285"/>
    </location>
</feature>
<feature type="transmembrane region" description="Helical" evidence="1">
    <location>
        <begin position="363"/>
        <end position="391"/>
    </location>
</feature>
<gene>
    <name evidence="3" type="primary">LOC105359997</name>
</gene>
<feature type="transmembrane region" description="Helical" evidence="1">
    <location>
        <begin position="291"/>
        <end position="311"/>
    </location>
</feature>
<protein>
    <submittedName>
        <fullName evidence="3">Uncharacterized protein LOC105359997</fullName>
    </submittedName>
</protein>
<sequence length="401" mass="45799">MLALFLTTPHLDDRIGKTTTLKRALRLAKSQRRERRPIVKAPHFPTLSRLAYSGLSPEGSGNEGVRDPSCCRPKSNSDWIPERIRGPKWNWVSELFKKDNVMTRDQKVVQLSLVNKSSFYVCESQYTVNVDLIIKLISDSIGSEILVISAGDKEELKSCNYWKGTSHRANEERLKNSRYNTLQDNDNYLNESLRSECLMESVQPTVLQINYNDAPPSFEEAVSLDAPPPSYESLFGQIREVHEKQKHISDLLQNISIILLGTIGYTIIVFAIPACMIIIAAFYFYDCPEDKFIPFYLLVGGGFEVFNKLFFLCTNIQIVNNTIMNTCRVGWFILGSVSVYKVYEPNYDPALGKYCNKTLYLFAFYLITLGYIIIALEIFYFCVICLVSAISKFITMRESNM</sequence>
<reference evidence="3" key="1">
    <citation type="submission" date="2025-08" db="UniProtKB">
        <authorList>
            <consortium name="RefSeq"/>
        </authorList>
    </citation>
    <scope>IDENTIFICATION</scope>
</reference>
<dbReference type="PANTHER" id="PTHR33444:SF2">
    <property type="entry name" value="MARVEL DOMAIN-CONTAINING PROTEIN"/>
    <property type="match status" value="1"/>
</dbReference>
<name>A0AAJ6VME9_9HYME</name>
<proteinExistence type="predicted"/>
<keyword evidence="1" id="KW-0472">Membrane</keyword>
<dbReference type="Proteomes" id="UP000695007">
    <property type="component" value="Unplaced"/>
</dbReference>
<accession>A0AAJ6VME9</accession>
<dbReference type="GeneID" id="105359997"/>
<organism evidence="2 3">
    <name type="scientific">Ceratosolen solmsi marchali</name>
    <dbReference type="NCBI Taxonomy" id="326594"/>
    <lineage>
        <taxon>Eukaryota</taxon>
        <taxon>Metazoa</taxon>
        <taxon>Ecdysozoa</taxon>
        <taxon>Arthropoda</taxon>
        <taxon>Hexapoda</taxon>
        <taxon>Insecta</taxon>
        <taxon>Pterygota</taxon>
        <taxon>Neoptera</taxon>
        <taxon>Endopterygota</taxon>
        <taxon>Hymenoptera</taxon>
        <taxon>Apocrita</taxon>
        <taxon>Proctotrupomorpha</taxon>
        <taxon>Chalcidoidea</taxon>
        <taxon>Agaonidae</taxon>
        <taxon>Agaoninae</taxon>
        <taxon>Ceratosolen</taxon>
    </lineage>
</organism>
<evidence type="ECO:0000313" key="2">
    <source>
        <dbReference type="Proteomes" id="UP000695007"/>
    </source>
</evidence>
<keyword evidence="2" id="KW-1185">Reference proteome</keyword>
<dbReference type="PANTHER" id="PTHR33444">
    <property type="entry name" value="SI:DKEY-19B23.12-RELATED"/>
    <property type="match status" value="1"/>
</dbReference>
<dbReference type="InterPro" id="IPR040350">
    <property type="entry name" value="TMEM272"/>
</dbReference>
<evidence type="ECO:0000256" key="1">
    <source>
        <dbReference type="SAM" id="Phobius"/>
    </source>
</evidence>
<keyword evidence="1" id="KW-1133">Transmembrane helix</keyword>
<keyword evidence="1" id="KW-0812">Transmembrane</keyword>
<dbReference type="AlphaFoldDB" id="A0AAJ6VME9"/>
<dbReference type="KEGG" id="csol:105359997"/>
<dbReference type="RefSeq" id="XP_011495068.1">
    <property type="nucleotide sequence ID" value="XM_011496766.1"/>
</dbReference>